<organism evidence="1 2">
    <name type="scientific">Riccia sorocarpa</name>
    <dbReference type="NCBI Taxonomy" id="122646"/>
    <lineage>
        <taxon>Eukaryota</taxon>
        <taxon>Viridiplantae</taxon>
        <taxon>Streptophyta</taxon>
        <taxon>Embryophyta</taxon>
        <taxon>Marchantiophyta</taxon>
        <taxon>Marchantiopsida</taxon>
        <taxon>Marchantiidae</taxon>
        <taxon>Marchantiales</taxon>
        <taxon>Ricciaceae</taxon>
        <taxon>Riccia</taxon>
    </lineage>
</organism>
<name>A0ABD3GMN9_9MARC</name>
<keyword evidence="2" id="KW-1185">Reference proteome</keyword>
<sequence length="92" mass="10429">MAMDNESLPPETDDENIYIAIHPSRRDPDNWEVFAAIQKQKTGKAAGPDGVIPEWFRLMLDDPAFDKDSETSPDLLPMSLALCKVVRNLWEN</sequence>
<comment type="caution">
    <text evidence="1">The sequence shown here is derived from an EMBL/GenBank/DDBJ whole genome shotgun (WGS) entry which is preliminary data.</text>
</comment>
<gene>
    <name evidence="1" type="ORF">R1sor_022388</name>
</gene>
<evidence type="ECO:0000313" key="2">
    <source>
        <dbReference type="Proteomes" id="UP001633002"/>
    </source>
</evidence>
<reference evidence="1 2" key="1">
    <citation type="submission" date="2024-09" db="EMBL/GenBank/DDBJ databases">
        <title>Chromosome-scale assembly of Riccia sorocarpa.</title>
        <authorList>
            <person name="Paukszto L."/>
        </authorList>
    </citation>
    <scope>NUCLEOTIDE SEQUENCE [LARGE SCALE GENOMIC DNA]</scope>
    <source>
        <strain evidence="1">LP-2024</strain>
        <tissue evidence="1">Aerial parts of the thallus</tissue>
    </source>
</reference>
<dbReference type="AlphaFoldDB" id="A0ABD3GMN9"/>
<accession>A0ABD3GMN9</accession>
<evidence type="ECO:0000313" key="1">
    <source>
        <dbReference type="EMBL" id="KAL3679432.1"/>
    </source>
</evidence>
<dbReference type="Proteomes" id="UP001633002">
    <property type="component" value="Unassembled WGS sequence"/>
</dbReference>
<proteinExistence type="predicted"/>
<protein>
    <submittedName>
        <fullName evidence="1">Uncharacterized protein</fullName>
    </submittedName>
</protein>
<dbReference type="EMBL" id="JBJQOH010000007">
    <property type="protein sequence ID" value="KAL3679432.1"/>
    <property type="molecule type" value="Genomic_DNA"/>
</dbReference>